<organism evidence="6 7">
    <name type="scientific">Xylaria grammica</name>
    <dbReference type="NCBI Taxonomy" id="363999"/>
    <lineage>
        <taxon>Eukaryota</taxon>
        <taxon>Fungi</taxon>
        <taxon>Dikarya</taxon>
        <taxon>Ascomycota</taxon>
        <taxon>Pezizomycotina</taxon>
        <taxon>Sordariomycetes</taxon>
        <taxon>Xylariomycetidae</taxon>
        <taxon>Xylariales</taxon>
        <taxon>Xylariaceae</taxon>
        <taxon>Xylaria</taxon>
    </lineage>
</organism>
<comment type="subcellular location">
    <subcellularLocation>
        <location evidence="1">Membrane</location>
        <topology evidence="1">Multi-pass membrane protein</topology>
    </subcellularLocation>
</comment>
<dbReference type="GO" id="GO:0016020">
    <property type="term" value="C:membrane"/>
    <property type="evidence" value="ECO:0007669"/>
    <property type="project" value="UniProtKB-SubCell"/>
</dbReference>
<evidence type="ECO:0000256" key="4">
    <source>
        <dbReference type="ARBA" id="ARBA00022989"/>
    </source>
</evidence>
<dbReference type="PANTHER" id="PTHR16932:SF18">
    <property type="entry name" value="INTERFERON, ALPHA-INDUCIBLE PROTEIN 27-LIKE 2"/>
    <property type="match status" value="1"/>
</dbReference>
<keyword evidence="3" id="KW-0812">Transmembrane</keyword>
<comment type="caution">
    <text evidence="6">The sequence shown here is derived from an EMBL/GenBank/DDBJ whole genome shotgun (WGS) entry which is preliminary data.</text>
</comment>
<name>A0A439CQ59_9PEZI</name>
<evidence type="ECO:0000256" key="2">
    <source>
        <dbReference type="ARBA" id="ARBA00007262"/>
    </source>
</evidence>
<dbReference type="InterPro" id="IPR038213">
    <property type="entry name" value="IFI6/IFI27-like_sf"/>
</dbReference>
<gene>
    <name evidence="6" type="ORF">EKO27_g10823</name>
</gene>
<reference evidence="6 7" key="1">
    <citation type="submission" date="2018-12" db="EMBL/GenBank/DDBJ databases">
        <title>Draft genome sequence of Xylaria grammica IHI A82.</title>
        <authorList>
            <person name="Buettner E."/>
            <person name="Kellner H."/>
        </authorList>
    </citation>
    <scope>NUCLEOTIDE SEQUENCE [LARGE SCALE GENOMIC DNA]</scope>
    <source>
        <strain evidence="6 7">IHI A82</strain>
    </source>
</reference>
<comment type="similarity">
    <text evidence="2">Belongs to the IFI6/IFI27 family.</text>
</comment>
<dbReference type="Pfam" id="PF06140">
    <property type="entry name" value="Ifi-6-16"/>
    <property type="match status" value="1"/>
</dbReference>
<protein>
    <submittedName>
        <fullName evidence="6">Uncharacterized protein</fullName>
    </submittedName>
</protein>
<evidence type="ECO:0000313" key="6">
    <source>
        <dbReference type="EMBL" id="RWA04283.1"/>
    </source>
</evidence>
<dbReference type="Gene3D" id="6.10.110.10">
    <property type="match status" value="1"/>
</dbReference>
<dbReference type="STRING" id="363999.A0A439CQ59"/>
<keyword evidence="7" id="KW-1185">Reference proteome</keyword>
<evidence type="ECO:0000313" key="7">
    <source>
        <dbReference type="Proteomes" id="UP000286045"/>
    </source>
</evidence>
<evidence type="ECO:0000256" key="5">
    <source>
        <dbReference type="ARBA" id="ARBA00023136"/>
    </source>
</evidence>
<accession>A0A439CQ59</accession>
<sequence length="153" mass="16082">MGIGGASGAEEKAPRSWWRTIFEVPDFYLNIAVQATKEWISEAEENLHKSPVRAALEYTFNAANIGAWMVPGVIWGPAVNALGFGTAGVGRGTVAAAIQSMIGTVKACSFFAYLQSAGAGGYGATAMNTAVRGAMYVKQLLGFRKVVDASTTL</sequence>
<dbReference type="InterPro" id="IPR009311">
    <property type="entry name" value="IFI6/IFI27-like"/>
</dbReference>
<keyword evidence="5" id="KW-0472">Membrane</keyword>
<dbReference type="AlphaFoldDB" id="A0A439CQ59"/>
<keyword evidence="4" id="KW-1133">Transmembrane helix</keyword>
<proteinExistence type="inferred from homology"/>
<evidence type="ECO:0000256" key="1">
    <source>
        <dbReference type="ARBA" id="ARBA00004141"/>
    </source>
</evidence>
<dbReference type="Proteomes" id="UP000286045">
    <property type="component" value="Unassembled WGS sequence"/>
</dbReference>
<evidence type="ECO:0000256" key="3">
    <source>
        <dbReference type="ARBA" id="ARBA00022692"/>
    </source>
</evidence>
<dbReference type="PANTHER" id="PTHR16932">
    <property type="entry name" value="INTERFERON ALPHA-INDUCIBLE PROTEIN 27"/>
    <property type="match status" value="1"/>
</dbReference>
<dbReference type="EMBL" id="RYZI01000596">
    <property type="protein sequence ID" value="RWA04283.1"/>
    <property type="molecule type" value="Genomic_DNA"/>
</dbReference>